<dbReference type="SUPFAM" id="SSF52374">
    <property type="entry name" value="Nucleotidylyl transferase"/>
    <property type="match status" value="1"/>
</dbReference>
<evidence type="ECO:0000256" key="7">
    <source>
        <dbReference type="ARBA" id="ARBA00026124"/>
    </source>
</evidence>
<feature type="domain" description="Methionyl/Leucyl tRNA synthetase" evidence="11">
    <location>
        <begin position="31"/>
        <end position="394"/>
    </location>
</feature>
<evidence type="ECO:0000256" key="5">
    <source>
        <dbReference type="ARBA" id="ARBA00022917"/>
    </source>
</evidence>
<dbReference type="EC" id="6.1.1.10" evidence="1"/>
<dbReference type="InterPro" id="IPR015413">
    <property type="entry name" value="Methionyl/Leucyl_tRNA_Synth"/>
</dbReference>
<keyword evidence="6 10" id="KW-0030">Aminoacyl-tRNA synthetase</keyword>
<dbReference type="CDD" id="cd07957">
    <property type="entry name" value="Anticodon_Ia_Met"/>
    <property type="match status" value="1"/>
</dbReference>
<sequence>MGNILQNIYNHIKGTYRKSTCLASSKKTEPYFITTPIFYVNADPHIGHIYTAVLADASARFHRLLGCNPVTFSTGTDEHGLKIQQASLHAKQEPSLFCDHISSLFKEALNKCEIGYTDYIRTTEKRHKENVHSFWQILSEKGYIEKGKYEGWYCTADEAFVSEDLTTVLKLPDGREQRVSTESNRPVEWFSEDNYLFKLSKCREQLLQWIKSGPVVQPIRHYNLLKSWLEDDLYDLSISRPSARLSWGIPVPHDSSQTIYVWLDALLNYLTVAKHAQSSTGLNIWPASVHVIGKDILKFHGIYWPAFLLAAGLEPPKSLLVHGHWLVDDQKMSKTTGNVVSPQTCIDLVTATGLRYFLLHEGIPASDGNFSLKRLVRIANSNLADGIGNLVNRCCGKSLNPSQTRLAVNSSSFEACGPMGSELLELLQRTPDVVHDEYHQWQYYKGIDQIMALVRGANGLFQAMEPWKLKKEGQIEKLNATMAATMETARVVGTLLQPIIPSFSDRLLDKLGVPQEGRSWDFASVRWSNIELPLGDQRTVLFPRIKSE</sequence>
<dbReference type="Pfam" id="PF09334">
    <property type="entry name" value="tRNA-synt_1g"/>
    <property type="match status" value="1"/>
</dbReference>
<evidence type="ECO:0000256" key="3">
    <source>
        <dbReference type="ARBA" id="ARBA00022741"/>
    </source>
</evidence>
<gene>
    <name evidence="12" type="primary">EOG090X05VD</name>
</gene>
<evidence type="ECO:0000256" key="9">
    <source>
        <dbReference type="ARBA" id="ARBA00047364"/>
    </source>
</evidence>
<comment type="similarity">
    <text evidence="10">Belongs to the class-I aminoacyl-tRNA synthetase family.</text>
</comment>
<dbReference type="Gene3D" id="3.40.50.620">
    <property type="entry name" value="HUPs"/>
    <property type="match status" value="1"/>
</dbReference>
<dbReference type="InterPro" id="IPR009080">
    <property type="entry name" value="tRNAsynth_Ia_anticodon-bd"/>
</dbReference>
<evidence type="ECO:0000256" key="2">
    <source>
        <dbReference type="ARBA" id="ARBA00022598"/>
    </source>
</evidence>
<dbReference type="EMBL" id="LR003309">
    <property type="protein sequence ID" value="SVE72928.1"/>
    <property type="molecule type" value="mRNA"/>
</dbReference>
<dbReference type="InterPro" id="IPR023457">
    <property type="entry name" value="Met-tRNA_synth_2"/>
</dbReference>
<dbReference type="GO" id="GO:0005739">
    <property type="term" value="C:mitochondrion"/>
    <property type="evidence" value="ECO:0007669"/>
    <property type="project" value="UniProtKB-ARBA"/>
</dbReference>
<dbReference type="FunFam" id="2.170.220.10:FF:000001">
    <property type="entry name" value="methionine--tRNA ligase, mitochondrial"/>
    <property type="match status" value="1"/>
</dbReference>
<reference evidence="12" key="1">
    <citation type="submission" date="2018-08" db="EMBL/GenBank/DDBJ databases">
        <authorList>
            <person name="Cornetti L."/>
        </authorList>
    </citation>
    <scope>NUCLEOTIDE SEQUENCE</scope>
    <source>
        <strain evidence="12">OM-SAIQ-clone2</strain>
    </source>
</reference>
<dbReference type="CDD" id="cd00814">
    <property type="entry name" value="MetRS_core"/>
    <property type="match status" value="1"/>
</dbReference>
<dbReference type="PANTHER" id="PTHR43326:SF1">
    <property type="entry name" value="METHIONINE--TRNA LIGASE, MITOCHONDRIAL"/>
    <property type="match status" value="1"/>
</dbReference>
<evidence type="ECO:0000256" key="8">
    <source>
        <dbReference type="ARBA" id="ARBA00030331"/>
    </source>
</evidence>
<evidence type="ECO:0000256" key="1">
    <source>
        <dbReference type="ARBA" id="ARBA00012838"/>
    </source>
</evidence>
<keyword evidence="4 10" id="KW-0067">ATP-binding</keyword>
<dbReference type="InterPro" id="IPR014729">
    <property type="entry name" value="Rossmann-like_a/b/a_fold"/>
</dbReference>
<dbReference type="InterPro" id="IPR033911">
    <property type="entry name" value="MetRS_core"/>
</dbReference>
<dbReference type="SUPFAM" id="SSF47323">
    <property type="entry name" value="Anticodon-binding domain of a subclass of class I aminoacyl-tRNA synthetases"/>
    <property type="match status" value="1"/>
</dbReference>
<keyword evidence="3 10" id="KW-0547">Nucleotide-binding</keyword>
<dbReference type="GO" id="GO:0006431">
    <property type="term" value="P:methionyl-tRNA aminoacylation"/>
    <property type="evidence" value="ECO:0007669"/>
    <property type="project" value="InterPro"/>
</dbReference>
<evidence type="ECO:0000256" key="4">
    <source>
        <dbReference type="ARBA" id="ARBA00022840"/>
    </source>
</evidence>
<dbReference type="PANTHER" id="PTHR43326">
    <property type="entry name" value="METHIONYL-TRNA SYNTHETASE"/>
    <property type="match status" value="1"/>
</dbReference>
<dbReference type="Gene3D" id="1.10.730.10">
    <property type="entry name" value="Isoleucyl-tRNA Synthetase, Domain 1"/>
    <property type="match status" value="1"/>
</dbReference>
<dbReference type="InterPro" id="IPR014758">
    <property type="entry name" value="Met-tRNA_synth"/>
</dbReference>
<comment type="catalytic activity">
    <reaction evidence="9">
        <text>tRNA(Met) + L-methionine + ATP = L-methionyl-tRNA(Met) + AMP + diphosphate</text>
        <dbReference type="Rhea" id="RHEA:13481"/>
        <dbReference type="Rhea" id="RHEA-COMP:9667"/>
        <dbReference type="Rhea" id="RHEA-COMP:9698"/>
        <dbReference type="ChEBI" id="CHEBI:30616"/>
        <dbReference type="ChEBI" id="CHEBI:33019"/>
        <dbReference type="ChEBI" id="CHEBI:57844"/>
        <dbReference type="ChEBI" id="CHEBI:78442"/>
        <dbReference type="ChEBI" id="CHEBI:78530"/>
        <dbReference type="ChEBI" id="CHEBI:456215"/>
        <dbReference type="EC" id="6.1.1.10"/>
    </reaction>
</comment>
<organism evidence="12">
    <name type="scientific">Ceriodaphnia reticulata</name>
    <dbReference type="NCBI Taxonomy" id="302197"/>
    <lineage>
        <taxon>Eukaryota</taxon>
        <taxon>Metazoa</taxon>
        <taxon>Ecdysozoa</taxon>
        <taxon>Arthropoda</taxon>
        <taxon>Crustacea</taxon>
        <taxon>Branchiopoda</taxon>
        <taxon>Diplostraca</taxon>
        <taxon>Cladocera</taxon>
        <taxon>Anomopoda</taxon>
        <taxon>Daphniidae</taxon>
        <taxon>Ceriodaphnia</taxon>
    </lineage>
</organism>
<evidence type="ECO:0000256" key="10">
    <source>
        <dbReference type="RuleBase" id="RU363039"/>
    </source>
</evidence>
<dbReference type="NCBIfam" id="TIGR00398">
    <property type="entry name" value="metG"/>
    <property type="match status" value="1"/>
</dbReference>
<dbReference type="GO" id="GO:0005524">
    <property type="term" value="F:ATP binding"/>
    <property type="evidence" value="ECO:0007669"/>
    <property type="project" value="UniProtKB-KW"/>
</dbReference>
<protein>
    <recommendedName>
        <fullName evidence="7">Methionine--tRNA ligase, mitochondrial</fullName>
        <ecNumber evidence="1">6.1.1.10</ecNumber>
    </recommendedName>
    <alternativeName>
        <fullName evidence="8">Mitochondrial methionyl-tRNA synthetase</fullName>
    </alternativeName>
</protein>
<keyword evidence="5 10" id="KW-0648">Protein biosynthesis</keyword>
<dbReference type="AlphaFoldDB" id="A0A4Y7LTJ8"/>
<name>A0A4Y7LTJ8_9CRUS</name>
<dbReference type="PRINTS" id="PR01041">
    <property type="entry name" value="TRNASYNTHMET"/>
</dbReference>
<keyword evidence="2 10" id="KW-0436">Ligase</keyword>
<accession>A0A4Y7LTJ8</accession>
<proteinExistence type="evidence at transcript level"/>
<evidence type="ECO:0000313" key="12">
    <source>
        <dbReference type="EMBL" id="SVE72928.1"/>
    </source>
</evidence>
<evidence type="ECO:0000256" key="6">
    <source>
        <dbReference type="ARBA" id="ARBA00023146"/>
    </source>
</evidence>
<evidence type="ECO:0000259" key="11">
    <source>
        <dbReference type="Pfam" id="PF09334"/>
    </source>
</evidence>
<dbReference type="GO" id="GO:0004825">
    <property type="term" value="F:methionine-tRNA ligase activity"/>
    <property type="evidence" value="ECO:0007669"/>
    <property type="project" value="UniProtKB-EC"/>
</dbReference>
<dbReference type="InterPro" id="IPR041872">
    <property type="entry name" value="Anticodon_Met"/>
</dbReference>
<dbReference type="Gene3D" id="2.170.220.10">
    <property type="match status" value="1"/>
</dbReference>